<gene>
    <name evidence="12" type="primary">cysS</name>
    <name evidence="14" type="ordered locus">Sterm_3653</name>
</gene>
<comment type="subunit">
    <text evidence="3 12">Monomer.</text>
</comment>
<evidence type="ECO:0000259" key="13">
    <source>
        <dbReference type="SMART" id="SM00840"/>
    </source>
</evidence>
<feature type="binding site" evidence="12">
    <location>
        <position position="207"/>
    </location>
    <ligand>
        <name>Zn(2+)</name>
        <dbReference type="ChEBI" id="CHEBI:29105"/>
    </ligand>
</feature>
<evidence type="ECO:0000256" key="10">
    <source>
        <dbReference type="ARBA" id="ARBA00022917"/>
    </source>
</evidence>
<dbReference type="InterPro" id="IPR009080">
    <property type="entry name" value="tRNAsynth_Ia_anticodon-bd"/>
</dbReference>
<dbReference type="STRING" id="526218.Sterm_3653"/>
<dbReference type="AlphaFoldDB" id="D1ARK1"/>
<reference evidence="14 15" key="2">
    <citation type="journal article" date="2010" name="Stand. Genomic Sci.">
        <title>Complete genome sequence of Sebaldella termitidis type strain (NCTC 11300).</title>
        <authorList>
            <person name="Harmon-Smith M."/>
            <person name="Celia L."/>
            <person name="Chertkov O."/>
            <person name="Lapidus A."/>
            <person name="Copeland A."/>
            <person name="Glavina Del Rio T."/>
            <person name="Nolan M."/>
            <person name="Lucas S."/>
            <person name="Tice H."/>
            <person name="Cheng J.F."/>
            <person name="Han C."/>
            <person name="Detter J.C."/>
            <person name="Bruce D."/>
            <person name="Goodwin L."/>
            <person name="Pitluck S."/>
            <person name="Pati A."/>
            <person name="Liolios K."/>
            <person name="Ivanova N."/>
            <person name="Mavromatis K."/>
            <person name="Mikhailova N."/>
            <person name="Chen A."/>
            <person name="Palaniappan K."/>
            <person name="Land M."/>
            <person name="Hauser L."/>
            <person name="Chang Y.J."/>
            <person name="Jeffries C.D."/>
            <person name="Brettin T."/>
            <person name="Goker M."/>
            <person name="Beck B."/>
            <person name="Bristow J."/>
            <person name="Eisen J.A."/>
            <person name="Markowitz V."/>
            <person name="Hugenholtz P."/>
            <person name="Kyrpides N.C."/>
            <person name="Klenk H.P."/>
            <person name="Chen F."/>
        </authorList>
    </citation>
    <scope>NUCLEOTIDE SEQUENCE [LARGE SCALE GENOMIC DNA]</scope>
    <source>
        <strain evidence="15">ATCC 33386 / NCTC 11300</strain>
    </source>
</reference>
<evidence type="ECO:0000256" key="11">
    <source>
        <dbReference type="ARBA" id="ARBA00023146"/>
    </source>
</evidence>
<dbReference type="PANTHER" id="PTHR10890:SF3">
    <property type="entry name" value="CYSTEINE--TRNA LIGASE, CYTOPLASMIC"/>
    <property type="match status" value="1"/>
</dbReference>
<dbReference type="Gene3D" id="1.20.120.1910">
    <property type="entry name" value="Cysteine-tRNA ligase, C-terminal anti-codon recognition domain"/>
    <property type="match status" value="1"/>
</dbReference>
<dbReference type="HAMAP" id="MF_00041">
    <property type="entry name" value="Cys_tRNA_synth"/>
    <property type="match status" value="1"/>
</dbReference>
<evidence type="ECO:0000313" key="14">
    <source>
        <dbReference type="EMBL" id="ACZ10487.1"/>
    </source>
</evidence>
<feature type="short sequence motif" description="'HIGH' region" evidence="12">
    <location>
        <begin position="29"/>
        <end position="39"/>
    </location>
</feature>
<comment type="catalytic activity">
    <reaction evidence="12">
        <text>tRNA(Cys) + L-cysteine + ATP = L-cysteinyl-tRNA(Cys) + AMP + diphosphate</text>
        <dbReference type="Rhea" id="RHEA:17773"/>
        <dbReference type="Rhea" id="RHEA-COMP:9661"/>
        <dbReference type="Rhea" id="RHEA-COMP:9679"/>
        <dbReference type="ChEBI" id="CHEBI:30616"/>
        <dbReference type="ChEBI" id="CHEBI:33019"/>
        <dbReference type="ChEBI" id="CHEBI:35235"/>
        <dbReference type="ChEBI" id="CHEBI:78442"/>
        <dbReference type="ChEBI" id="CHEBI:78517"/>
        <dbReference type="ChEBI" id="CHEBI:456215"/>
        <dbReference type="EC" id="6.1.1.16"/>
    </reaction>
</comment>
<sequence>MKFYNTLTNQTEEFKPIEPGKVKMYVCGPTVYNYIHIGNARPIVVFDILARYFRHKNYVVEYVQNFTDIDDKMINKANEEGKTVREIADRYIEAFLEDTKKLNISADIIRPKATEYIEDMIITIEALIDKGYAYELNGDVLFDVTKYSEYGKLSNQKTDQLEAGARIEVGENKRNPQDFVLWKNKKKGEPFWKAPWGEGRPGWHIECTAMSHKYFGLNFDIHGGGQDLIFPHHENEIAQARCAYGGNFANYWLHNGYIQLDGEKMSKSKGNFFLLRDVLEEFDGNVFRWFLAGTHYRKPINFSKEDMLAAKAALEKINGALLRAKDFIIENNTKYDNILEGSIKEFSEKFDQAMEDDLNTPLAVSLIHEFLREINKFIDNYGKSVIIKEAVAVINDRMANVLGIELKESGLEDLSSSLLDLFIYIRKEARSEKNFKLSDLIRDKLSELGIELKDNKDGTTSYIIK</sequence>
<dbReference type="CDD" id="cd00672">
    <property type="entry name" value="CysRS_core"/>
    <property type="match status" value="1"/>
</dbReference>
<dbReference type="Pfam" id="PF01406">
    <property type="entry name" value="tRNA-synt_1e"/>
    <property type="match status" value="1"/>
</dbReference>
<evidence type="ECO:0000256" key="12">
    <source>
        <dbReference type="HAMAP-Rule" id="MF_00041"/>
    </source>
</evidence>
<proteinExistence type="inferred from homology"/>
<dbReference type="HOGENOM" id="CLU_013528_0_1_0"/>
<feature type="binding site" evidence="12">
    <location>
        <position position="232"/>
    </location>
    <ligand>
        <name>Zn(2+)</name>
        <dbReference type="ChEBI" id="CHEBI:29105"/>
    </ligand>
</feature>
<dbReference type="PANTHER" id="PTHR10890">
    <property type="entry name" value="CYSTEINYL-TRNA SYNTHETASE"/>
    <property type="match status" value="1"/>
</dbReference>
<feature type="domain" description="Cysteinyl-tRNA synthetase class Ia DALR" evidence="13">
    <location>
        <begin position="349"/>
        <end position="411"/>
    </location>
</feature>
<evidence type="ECO:0000256" key="7">
    <source>
        <dbReference type="ARBA" id="ARBA00022741"/>
    </source>
</evidence>
<dbReference type="SUPFAM" id="SSF47323">
    <property type="entry name" value="Anticodon-binding domain of a subclass of class I aminoacyl-tRNA synthetases"/>
    <property type="match status" value="1"/>
</dbReference>
<evidence type="ECO:0000256" key="9">
    <source>
        <dbReference type="ARBA" id="ARBA00022840"/>
    </source>
</evidence>
<dbReference type="InterPro" id="IPR015803">
    <property type="entry name" value="Cys-tRNA-ligase"/>
</dbReference>
<comment type="cofactor">
    <cofactor evidence="12">
        <name>Zn(2+)</name>
        <dbReference type="ChEBI" id="CHEBI:29105"/>
    </cofactor>
    <text evidence="12">Binds 1 zinc ion per subunit.</text>
</comment>
<keyword evidence="15" id="KW-1185">Reference proteome</keyword>
<dbReference type="Pfam" id="PF09190">
    <property type="entry name" value="DALR_2"/>
    <property type="match status" value="1"/>
</dbReference>
<name>D1ARK1_SEBTE</name>
<dbReference type="PRINTS" id="PR00983">
    <property type="entry name" value="TRNASYNTHCYS"/>
</dbReference>
<dbReference type="SUPFAM" id="SSF52374">
    <property type="entry name" value="Nucleotidylyl transferase"/>
    <property type="match status" value="1"/>
</dbReference>
<dbReference type="EMBL" id="CP001739">
    <property type="protein sequence ID" value="ACZ10487.1"/>
    <property type="molecule type" value="Genomic_DNA"/>
</dbReference>
<evidence type="ECO:0000256" key="2">
    <source>
        <dbReference type="ARBA" id="ARBA00005594"/>
    </source>
</evidence>
<evidence type="ECO:0000256" key="3">
    <source>
        <dbReference type="ARBA" id="ARBA00011245"/>
    </source>
</evidence>
<reference evidence="15" key="1">
    <citation type="submission" date="2009-09" db="EMBL/GenBank/DDBJ databases">
        <title>The complete chromosome of Sebaldella termitidis ATCC 33386.</title>
        <authorList>
            <consortium name="US DOE Joint Genome Institute (JGI-PGF)"/>
            <person name="Lucas S."/>
            <person name="Copeland A."/>
            <person name="Lapidus A."/>
            <person name="Glavina del Rio T."/>
            <person name="Dalin E."/>
            <person name="Tice H."/>
            <person name="Bruce D."/>
            <person name="Goodwin L."/>
            <person name="Pitluck S."/>
            <person name="Kyrpides N."/>
            <person name="Mavromatis K."/>
            <person name="Ivanova N."/>
            <person name="Mikhailova N."/>
            <person name="Sims D."/>
            <person name="Meincke L."/>
            <person name="Brettin T."/>
            <person name="Detter J.C."/>
            <person name="Han C."/>
            <person name="Larimer F."/>
            <person name="Land M."/>
            <person name="Hauser L."/>
            <person name="Markowitz V."/>
            <person name="Cheng J.F."/>
            <person name="Hugenholtz P."/>
            <person name="Woyke T."/>
            <person name="Wu D."/>
            <person name="Eisen J.A."/>
        </authorList>
    </citation>
    <scope>NUCLEOTIDE SEQUENCE [LARGE SCALE GENOMIC DNA]</scope>
    <source>
        <strain evidence="15">ATCC 33386 / NCTC 11300</strain>
    </source>
</reference>
<keyword evidence="5 12" id="KW-0436">Ligase</keyword>
<evidence type="ECO:0000256" key="5">
    <source>
        <dbReference type="ARBA" id="ARBA00022598"/>
    </source>
</evidence>
<dbReference type="InterPro" id="IPR015273">
    <property type="entry name" value="Cys-tRNA-synt_Ia_DALR"/>
</dbReference>
<evidence type="ECO:0000256" key="1">
    <source>
        <dbReference type="ARBA" id="ARBA00004496"/>
    </source>
</evidence>
<dbReference type="InterPro" id="IPR014729">
    <property type="entry name" value="Rossmann-like_a/b/a_fold"/>
</dbReference>
<evidence type="ECO:0000256" key="8">
    <source>
        <dbReference type="ARBA" id="ARBA00022833"/>
    </source>
</evidence>
<accession>D1ARK1</accession>
<dbReference type="NCBIfam" id="TIGR00435">
    <property type="entry name" value="cysS"/>
    <property type="match status" value="1"/>
</dbReference>
<feature type="binding site" evidence="12">
    <location>
        <position position="27"/>
    </location>
    <ligand>
        <name>Zn(2+)</name>
        <dbReference type="ChEBI" id="CHEBI:29105"/>
    </ligand>
</feature>
<dbReference type="GO" id="GO:0005524">
    <property type="term" value="F:ATP binding"/>
    <property type="evidence" value="ECO:0007669"/>
    <property type="project" value="UniProtKB-UniRule"/>
</dbReference>
<dbReference type="eggNOG" id="COG0215">
    <property type="taxonomic scope" value="Bacteria"/>
</dbReference>
<keyword evidence="4 12" id="KW-0963">Cytoplasm</keyword>
<dbReference type="GO" id="GO:0008270">
    <property type="term" value="F:zinc ion binding"/>
    <property type="evidence" value="ECO:0007669"/>
    <property type="project" value="UniProtKB-UniRule"/>
</dbReference>
<dbReference type="RefSeq" id="WP_012863069.1">
    <property type="nucleotide sequence ID" value="NC_013517.1"/>
</dbReference>
<keyword evidence="9 12" id="KW-0067">ATP-binding</keyword>
<organism evidence="14 15">
    <name type="scientific">Sebaldella termitidis (strain ATCC 33386 / NCTC 11300)</name>
    <dbReference type="NCBI Taxonomy" id="526218"/>
    <lineage>
        <taxon>Bacteria</taxon>
        <taxon>Fusobacteriati</taxon>
        <taxon>Fusobacteriota</taxon>
        <taxon>Fusobacteriia</taxon>
        <taxon>Fusobacteriales</taxon>
        <taxon>Leptotrichiaceae</taxon>
        <taxon>Sebaldella</taxon>
    </lineage>
</organism>
<evidence type="ECO:0000256" key="6">
    <source>
        <dbReference type="ARBA" id="ARBA00022723"/>
    </source>
</evidence>
<dbReference type="GO" id="GO:0005829">
    <property type="term" value="C:cytosol"/>
    <property type="evidence" value="ECO:0007669"/>
    <property type="project" value="TreeGrafter"/>
</dbReference>
<keyword evidence="8 12" id="KW-0862">Zinc</keyword>
<keyword evidence="6 12" id="KW-0479">Metal-binding</keyword>
<dbReference type="GO" id="GO:0004817">
    <property type="term" value="F:cysteine-tRNA ligase activity"/>
    <property type="evidence" value="ECO:0007669"/>
    <property type="project" value="UniProtKB-UniRule"/>
</dbReference>
<dbReference type="Proteomes" id="UP000000845">
    <property type="component" value="Chromosome"/>
</dbReference>
<comment type="similarity">
    <text evidence="2 12">Belongs to the class-I aminoacyl-tRNA synthetase family.</text>
</comment>
<dbReference type="InterPro" id="IPR024909">
    <property type="entry name" value="Cys-tRNA/MSH_ligase"/>
</dbReference>
<feature type="binding site" evidence="12">
    <location>
        <position position="267"/>
    </location>
    <ligand>
        <name>ATP</name>
        <dbReference type="ChEBI" id="CHEBI:30616"/>
    </ligand>
</feature>
<dbReference type="GO" id="GO:0006423">
    <property type="term" value="P:cysteinyl-tRNA aminoacylation"/>
    <property type="evidence" value="ECO:0007669"/>
    <property type="project" value="UniProtKB-UniRule"/>
</dbReference>
<keyword evidence="10 12" id="KW-0648">Protein biosynthesis</keyword>
<dbReference type="InterPro" id="IPR032678">
    <property type="entry name" value="tRNA-synt_1_cat_dom"/>
</dbReference>
<protein>
    <recommendedName>
        <fullName evidence="12">Cysteine--tRNA ligase</fullName>
        <ecNumber evidence="12">6.1.1.16</ecNumber>
    </recommendedName>
    <alternativeName>
        <fullName evidence="12">Cysteinyl-tRNA synthetase</fullName>
        <shortName evidence="12">CysRS</shortName>
    </alternativeName>
</protein>
<comment type="subcellular location">
    <subcellularLocation>
        <location evidence="1 12">Cytoplasm</location>
    </subcellularLocation>
</comment>
<keyword evidence="7 12" id="KW-0547">Nucleotide-binding</keyword>
<dbReference type="EC" id="6.1.1.16" evidence="12"/>
<dbReference type="SMART" id="SM00840">
    <property type="entry name" value="DALR_2"/>
    <property type="match status" value="1"/>
</dbReference>
<dbReference type="KEGG" id="str:Sterm_3653"/>
<dbReference type="Gene3D" id="3.40.50.620">
    <property type="entry name" value="HUPs"/>
    <property type="match status" value="1"/>
</dbReference>
<keyword evidence="11 12" id="KW-0030">Aminoacyl-tRNA synthetase</keyword>
<feature type="binding site" evidence="12">
    <location>
        <position position="236"/>
    </location>
    <ligand>
        <name>Zn(2+)</name>
        <dbReference type="ChEBI" id="CHEBI:29105"/>
    </ligand>
</feature>
<evidence type="ECO:0000256" key="4">
    <source>
        <dbReference type="ARBA" id="ARBA00022490"/>
    </source>
</evidence>
<feature type="short sequence motif" description="'KMSKS' region" evidence="12">
    <location>
        <begin position="264"/>
        <end position="268"/>
    </location>
</feature>
<evidence type="ECO:0000313" key="15">
    <source>
        <dbReference type="Proteomes" id="UP000000845"/>
    </source>
</evidence>
<dbReference type="FunFam" id="3.40.50.620:FF:000009">
    <property type="entry name" value="Cysteine--tRNA ligase"/>
    <property type="match status" value="1"/>
</dbReference>